<name>A0A1S9N413_CLOBE</name>
<sequence length="71" mass="8457">MKRNNKSKAAKKCSYMQKCSVLQHNCSFYMCIKYIYDYITNTYFTYKQPCNILKVVKISIYVNDDNFKGDV</sequence>
<evidence type="ECO:0000313" key="1">
    <source>
        <dbReference type="EMBL" id="OOP72101.1"/>
    </source>
</evidence>
<organism evidence="1 2">
    <name type="scientific">Clostridium beijerinckii</name>
    <name type="common">Clostridium MP</name>
    <dbReference type="NCBI Taxonomy" id="1520"/>
    <lineage>
        <taxon>Bacteria</taxon>
        <taxon>Bacillati</taxon>
        <taxon>Bacillota</taxon>
        <taxon>Clostridia</taxon>
        <taxon>Eubacteriales</taxon>
        <taxon>Clostridiaceae</taxon>
        <taxon>Clostridium</taxon>
    </lineage>
</organism>
<gene>
    <name evidence="1" type="ORF">CBEIBR21_17760</name>
</gene>
<evidence type="ECO:0000313" key="2">
    <source>
        <dbReference type="Proteomes" id="UP000190959"/>
    </source>
</evidence>
<comment type="caution">
    <text evidence="1">The sequence shown here is derived from an EMBL/GenBank/DDBJ whole genome shotgun (WGS) entry which is preliminary data.</text>
</comment>
<protein>
    <submittedName>
        <fullName evidence="1">Uncharacterized protein</fullName>
    </submittedName>
</protein>
<dbReference type="Proteomes" id="UP000190959">
    <property type="component" value="Unassembled WGS sequence"/>
</dbReference>
<dbReference type="EMBL" id="MWMH01000006">
    <property type="protein sequence ID" value="OOP72101.1"/>
    <property type="molecule type" value="Genomic_DNA"/>
</dbReference>
<accession>A0A1S9N413</accession>
<proteinExistence type="predicted"/>
<dbReference type="AlphaFoldDB" id="A0A1S9N413"/>
<reference evidence="1 2" key="1">
    <citation type="submission" date="2017-02" db="EMBL/GenBank/DDBJ databases">
        <title>Genome sequence of Clostridium beijerinckii Br21.</title>
        <authorList>
            <person name="Fonseca B.C."/>
            <person name="Guazzaroni M.E."/>
            <person name="Riano-Pachon D.M."/>
            <person name="Reginatto V."/>
        </authorList>
    </citation>
    <scope>NUCLEOTIDE SEQUENCE [LARGE SCALE GENOMIC DNA]</scope>
    <source>
        <strain evidence="1 2">Br21</strain>
    </source>
</reference>